<gene>
    <name evidence="1" type="ORF">HTY61_09945</name>
</gene>
<protein>
    <submittedName>
        <fullName evidence="1">Uncharacterized protein</fullName>
    </submittedName>
</protein>
<proteinExistence type="predicted"/>
<organism evidence="1 2">
    <name type="scientific">Oricola thermophila</name>
    <dbReference type="NCBI Taxonomy" id="2742145"/>
    <lineage>
        <taxon>Bacteria</taxon>
        <taxon>Pseudomonadati</taxon>
        <taxon>Pseudomonadota</taxon>
        <taxon>Alphaproteobacteria</taxon>
        <taxon>Hyphomicrobiales</taxon>
        <taxon>Ahrensiaceae</taxon>
        <taxon>Oricola</taxon>
    </lineage>
</organism>
<dbReference type="AlphaFoldDB" id="A0A6N1VDE7"/>
<dbReference type="KEGG" id="orm:HTY61_09945"/>
<accession>A0A6N1VDE7</accession>
<name>A0A6N1VDE7_9HYPH</name>
<dbReference type="EMBL" id="CP054836">
    <property type="protein sequence ID" value="QKV18748.1"/>
    <property type="molecule type" value="Genomic_DNA"/>
</dbReference>
<keyword evidence="2" id="KW-1185">Reference proteome</keyword>
<dbReference type="Proteomes" id="UP000509367">
    <property type="component" value="Chromosome"/>
</dbReference>
<evidence type="ECO:0000313" key="2">
    <source>
        <dbReference type="Proteomes" id="UP000509367"/>
    </source>
</evidence>
<sequence>MSDLEKLTDAQLTDRRNGWERILERVSAGERIAISIGKGASRAEIELARDEEISQRARLASALEFEIGCIDAELAARRAAETAQVSARAPITTEAAAAAEQKEHV</sequence>
<reference evidence="1 2" key="1">
    <citation type="submission" date="2020-06" db="EMBL/GenBank/DDBJ databases">
        <title>Oricola thermophila sp. nov. isolated from a tidal sediments.</title>
        <authorList>
            <person name="Kwon K.K."/>
            <person name="Yang S.-H."/>
            <person name="Park M.-J."/>
        </authorList>
    </citation>
    <scope>NUCLEOTIDE SEQUENCE [LARGE SCALE GENOMIC DNA]</scope>
    <source>
        <strain evidence="1 2">MEBiC13590</strain>
    </source>
</reference>
<evidence type="ECO:0000313" key="1">
    <source>
        <dbReference type="EMBL" id="QKV18748.1"/>
    </source>
</evidence>
<dbReference type="RefSeq" id="WP_175276641.1">
    <property type="nucleotide sequence ID" value="NZ_CP054836.1"/>
</dbReference>